<dbReference type="InterPro" id="IPR001680">
    <property type="entry name" value="WD40_rpt"/>
</dbReference>
<dbReference type="PROSITE" id="PS50294">
    <property type="entry name" value="WD_REPEATS_REGION"/>
    <property type="match status" value="3"/>
</dbReference>
<dbReference type="PANTHER" id="PTHR19842:SF0">
    <property type="entry name" value="TARGET OF RAPAMYCIN COMPLEX SUBUNIT LST8"/>
    <property type="match status" value="1"/>
</dbReference>
<dbReference type="CDD" id="cd00200">
    <property type="entry name" value="WD40"/>
    <property type="match status" value="1"/>
</dbReference>
<dbReference type="GO" id="GO:0032956">
    <property type="term" value="P:regulation of actin cytoskeleton organization"/>
    <property type="evidence" value="ECO:0007669"/>
    <property type="project" value="TreeGrafter"/>
</dbReference>
<feature type="repeat" description="WD" evidence="5">
    <location>
        <begin position="278"/>
        <end position="319"/>
    </location>
</feature>
<dbReference type="PANTHER" id="PTHR19842">
    <property type="entry name" value="G BETA-LIKE PROTEIN GBL"/>
    <property type="match status" value="1"/>
</dbReference>
<dbReference type="GO" id="GO:0031932">
    <property type="term" value="C:TORC2 complex"/>
    <property type="evidence" value="ECO:0007669"/>
    <property type="project" value="InterPro"/>
</dbReference>
<dbReference type="InterPro" id="IPR037588">
    <property type="entry name" value="MLST8"/>
</dbReference>
<dbReference type="PRINTS" id="PR00320">
    <property type="entry name" value="GPROTEINBRPT"/>
</dbReference>
<protein>
    <recommendedName>
        <fullName evidence="2">Target of rapamycin complex subunit LST8</fullName>
    </recommendedName>
</protein>
<gene>
    <name evidence="7" type="ORF">NSK_001670</name>
</gene>
<evidence type="ECO:0000313" key="7">
    <source>
        <dbReference type="EMBL" id="TFJ87338.1"/>
    </source>
</evidence>
<feature type="compositionally biased region" description="Gly residues" evidence="6">
    <location>
        <begin position="127"/>
        <end position="138"/>
    </location>
</feature>
<dbReference type="PROSITE" id="PS00678">
    <property type="entry name" value="WD_REPEATS_1"/>
    <property type="match status" value="2"/>
</dbReference>
<evidence type="ECO:0000256" key="5">
    <source>
        <dbReference type="PROSITE-ProRule" id="PRU00221"/>
    </source>
</evidence>
<keyword evidence="4" id="KW-0677">Repeat</keyword>
<evidence type="ECO:0000256" key="4">
    <source>
        <dbReference type="ARBA" id="ARBA00022737"/>
    </source>
</evidence>
<name>A0A4D9DF34_9STRA</name>
<keyword evidence="3 5" id="KW-0853">WD repeat</keyword>
<comment type="similarity">
    <text evidence="1">Belongs to the WD repeat LST8 family.</text>
</comment>
<evidence type="ECO:0000256" key="3">
    <source>
        <dbReference type="ARBA" id="ARBA00022574"/>
    </source>
</evidence>
<evidence type="ECO:0000313" key="8">
    <source>
        <dbReference type="Proteomes" id="UP000355283"/>
    </source>
</evidence>
<dbReference type="GO" id="GO:0031929">
    <property type="term" value="P:TOR signaling"/>
    <property type="evidence" value="ECO:0007669"/>
    <property type="project" value="InterPro"/>
</dbReference>
<evidence type="ECO:0000256" key="6">
    <source>
        <dbReference type="SAM" id="MobiDB-lite"/>
    </source>
</evidence>
<dbReference type="Proteomes" id="UP000355283">
    <property type="component" value="Unassembled WGS sequence"/>
</dbReference>
<dbReference type="SMART" id="SM00320">
    <property type="entry name" value="WD40"/>
    <property type="match status" value="6"/>
</dbReference>
<feature type="repeat" description="WD" evidence="5">
    <location>
        <begin position="149"/>
        <end position="183"/>
    </location>
</feature>
<dbReference type="PROSITE" id="PS50082">
    <property type="entry name" value="WD_REPEATS_2"/>
    <property type="match status" value="4"/>
</dbReference>
<evidence type="ECO:0000256" key="1">
    <source>
        <dbReference type="ARBA" id="ARBA00009890"/>
    </source>
</evidence>
<feature type="repeat" description="WD" evidence="5">
    <location>
        <begin position="236"/>
        <end position="277"/>
    </location>
</feature>
<dbReference type="AlphaFoldDB" id="A0A4D9DF34"/>
<sequence>MSSAVVLATAGYDHKIRFWEAPTGVCARSIRYPDSQVNCLQITPDKQFLAAGGNPHVRLFEVGGNANPNPVVSYEGHAGNVMSVGFQQEGKWLYTASEDGTVKLWDIRASGCQRTLENSTATSSSSSGGGGGAGGASGSGHQHTSMVAVNSVVLHPNQAELVTGDQEGRVRVWDLGSNRCVHETLPEGSVPVRSVSVANDASLIAAGNNQANLYVWHYQEGSPDAYFSRPVHVQPVKTHARFLLKCAFSPDSQRLVTTSADKTAKLWNVRKWEVEHTLKDHQRWVWDAAFSADSSYLVTACSDHHPRLWDLRTGDLVRTYQGSNLAVTCVALNDAQT</sequence>
<dbReference type="InterPro" id="IPR020472">
    <property type="entry name" value="WD40_PAC1"/>
</dbReference>
<dbReference type="EMBL" id="SDOX01000006">
    <property type="protein sequence ID" value="TFJ87338.1"/>
    <property type="molecule type" value="Genomic_DNA"/>
</dbReference>
<keyword evidence="8" id="KW-1185">Reference proteome</keyword>
<comment type="caution">
    <text evidence="7">The sequence shown here is derived from an EMBL/GenBank/DDBJ whole genome shotgun (WGS) entry which is preliminary data.</text>
</comment>
<evidence type="ECO:0000256" key="2">
    <source>
        <dbReference type="ARBA" id="ARBA00018867"/>
    </source>
</evidence>
<dbReference type="Gene3D" id="2.130.10.10">
    <property type="entry name" value="YVTN repeat-like/Quinoprotein amine dehydrogenase"/>
    <property type="match status" value="1"/>
</dbReference>
<organism evidence="7 8">
    <name type="scientific">Nannochloropsis salina CCMP1776</name>
    <dbReference type="NCBI Taxonomy" id="1027361"/>
    <lineage>
        <taxon>Eukaryota</taxon>
        <taxon>Sar</taxon>
        <taxon>Stramenopiles</taxon>
        <taxon>Ochrophyta</taxon>
        <taxon>Eustigmatophyceae</taxon>
        <taxon>Eustigmatales</taxon>
        <taxon>Monodopsidaceae</taxon>
        <taxon>Microchloropsis</taxon>
        <taxon>Microchloropsis salina</taxon>
    </lineage>
</organism>
<dbReference type="GO" id="GO:0031931">
    <property type="term" value="C:TORC1 complex"/>
    <property type="evidence" value="ECO:0007669"/>
    <property type="project" value="InterPro"/>
</dbReference>
<dbReference type="Pfam" id="PF00400">
    <property type="entry name" value="WD40"/>
    <property type="match status" value="5"/>
</dbReference>
<dbReference type="InterPro" id="IPR011047">
    <property type="entry name" value="Quinoprotein_ADH-like_sf"/>
</dbReference>
<dbReference type="SUPFAM" id="SSF50998">
    <property type="entry name" value="Quinoprotein alcohol dehydrogenase-like"/>
    <property type="match status" value="1"/>
</dbReference>
<dbReference type="InterPro" id="IPR015943">
    <property type="entry name" value="WD40/YVTN_repeat-like_dom_sf"/>
</dbReference>
<feature type="repeat" description="WD" evidence="5">
    <location>
        <begin position="74"/>
        <end position="115"/>
    </location>
</feature>
<feature type="region of interest" description="Disordered" evidence="6">
    <location>
        <begin position="116"/>
        <end position="142"/>
    </location>
</feature>
<dbReference type="OrthoDB" id="400at2759"/>
<reference evidence="7 8" key="1">
    <citation type="submission" date="2019-01" db="EMBL/GenBank/DDBJ databases">
        <title>Nuclear Genome Assembly of the Microalgal Biofuel strain Nannochloropsis salina CCMP1776.</title>
        <authorList>
            <person name="Hovde B."/>
        </authorList>
    </citation>
    <scope>NUCLEOTIDE SEQUENCE [LARGE SCALE GENOMIC DNA]</scope>
    <source>
        <strain evidence="7 8">CCMP1776</strain>
    </source>
</reference>
<proteinExistence type="inferred from homology"/>
<dbReference type="InterPro" id="IPR019775">
    <property type="entry name" value="WD40_repeat_CS"/>
</dbReference>
<accession>A0A4D9DF34</accession>